<comment type="caution">
    <text evidence="1">The sequence shown here is derived from an EMBL/GenBank/DDBJ whole genome shotgun (WGS) entry which is preliminary data.</text>
</comment>
<gene>
    <name evidence="1" type="ORF">DEIPH_ctg139orf0093</name>
</gene>
<dbReference type="EMBL" id="JHAC01000093">
    <property type="protein sequence ID" value="EYB66368.1"/>
    <property type="molecule type" value="Genomic_DNA"/>
</dbReference>
<reference evidence="1 2" key="1">
    <citation type="submission" date="2014-03" db="EMBL/GenBank/DDBJ databases">
        <title>Draft genome sequence of Deinococcus phoenicis 1P10ME.</title>
        <authorList>
            <person name="Stepanov V.G."/>
            <person name="Vaishampayan P."/>
            <person name="Venkateswaran K."/>
            <person name="Fox G.E."/>
        </authorList>
    </citation>
    <scope>NUCLEOTIDE SEQUENCE [LARGE SCALE GENOMIC DNA]</scope>
    <source>
        <strain evidence="1 2">1P10ME</strain>
    </source>
</reference>
<sequence>MKCHRQHFWLHGLNGRDIDDSAIQHPSPERTTRARLRELAQLACDARQVARPYRAFEALHDNG</sequence>
<dbReference type="Proteomes" id="UP000020492">
    <property type="component" value="Unassembled WGS sequence"/>
</dbReference>
<organism evidence="1 2">
    <name type="scientific">Deinococcus phoenicis</name>
    <dbReference type="NCBI Taxonomy" id="1476583"/>
    <lineage>
        <taxon>Bacteria</taxon>
        <taxon>Thermotogati</taxon>
        <taxon>Deinococcota</taxon>
        <taxon>Deinococci</taxon>
        <taxon>Deinococcales</taxon>
        <taxon>Deinococcaceae</taxon>
        <taxon>Deinococcus</taxon>
    </lineage>
</organism>
<dbReference type="AlphaFoldDB" id="A0A016QJW9"/>
<keyword evidence="2" id="KW-1185">Reference proteome</keyword>
<dbReference type="RefSeq" id="WP_161636097.1">
    <property type="nucleotide sequence ID" value="NZ_JHAC01000093.1"/>
</dbReference>
<evidence type="ECO:0000313" key="1">
    <source>
        <dbReference type="EMBL" id="EYB66368.1"/>
    </source>
</evidence>
<accession>A0A016QJW9</accession>
<name>A0A016QJW9_9DEIO</name>
<dbReference type="PATRIC" id="fig|1476583.3.peg.3609"/>
<evidence type="ECO:0000313" key="2">
    <source>
        <dbReference type="Proteomes" id="UP000020492"/>
    </source>
</evidence>
<protein>
    <submittedName>
        <fullName evidence="1">Uncharacterized protein</fullName>
    </submittedName>
</protein>
<proteinExistence type="predicted"/>